<protein>
    <submittedName>
        <fullName evidence="1">Uncharacterized protein</fullName>
    </submittedName>
</protein>
<comment type="caution">
    <text evidence="1">The sequence shown here is derived from an EMBL/GenBank/DDBJ whole genome shotgun (WGS) entry which is preliminary data.</text>
</comment>
<dbReference type="OrthoDB" id="10277642at2759"/>
<proteinExistence type="predicted"/>
<evidence type="ECO:0000313" key="1">
    <source>
        <dbReference type="EMBL" id="KAF3284780.1"/>
    </source>
</evidence>
<dbReference type="AlphaFoldDB" id="A0A7C8RIP9"/>
<reference evidence="1 2" key="1">
    <citation type="submission" date="2020-01" db="EMBL/GenBank/DDBJ databases">
        <authorList>
            <person name="Palmer J.M."/>
        </authorList>
    </citation>
    <scope>NUCLEOTIDE SEQUENCE [LARGE SCALE GENOMIC DNA]</scope>
    <source>
        <strain evidence="1 2">TWF970</strain>
    </source>
</reference>
<organism evidence="1 2">
    <name type="scientific">Orbilia oligospora</name>
    <name type="common">Nematode-trapping fungus</name>
    <name type="synonym">Arthrobotrys oligospora</name>
    <dbReference type="NCBI Taxonomy" id="2813651"/>
    <lineage>
        <taxon>Eukaryota</taxon>
        <taxon>Fungi</taxon>
        <taxon>Dikarya</taxon>
        <taxon>Ascomycota</taxon>
        <taxon>Pezizomycotina</taxon>
        <taxon>Orbiliomycetes</taxon>
        <taxon>Orbiliales</taxon>
        <taxon>Orbiliaceae</taxon>
        <taxon>Orbilia</taxon>
    </lineage>
</organism>
<accession>A0A7C8RIP9</accession>
<name>A0A7C8RIP9_ORBOL</name>
<sequence length="97" mass="11167">MVHPLIGRDTIEPQNSRRADNIETLRQWAEMMWDFVGDPSDEKLQQLELTPAEVSSNYIRCLREISRAIRVEFPKLQSRRLEGIGALQANQTQTQGS</sequence>
<evidence type="ECO:0000313" key="2">
    <source>
        <dbReference type="Proteomes" id="UP000474640"/>
    </source>
</evidence>
<gene>
    <name evidence="1" type="ORF">TWF970_011062</name>
</gene>
<dbReference type="EMBL" id="JAABOJ010000008">
    <property type="protein sequence ID" value="KAF3284780.1"/>
    <property type="molecule type" value="Genomic_DNA"/>
</dbReference>
<dbReference type="Proteomes" id="UP000474640">
    <property type="component" value="Unassembled WGS sequence"/>
</dbReference>